<keyword evidence="2" id="KW-1185">Reference proteome</keyword>
<name>A0A5C4R6R2_9RHOB</name>
<dbReference type="AlphaFoldDB" id="A0A5C4R6R2"/>
<comment type="caution">
    <text evidence="1">The sequence shown here is derived from an EMBL/GenBank/DDBJ whole genome shotgun (WGS) entry which is preliminary data.</text>
</comment>
<evidence type="ECO:0000313" key="2">
    <source>
        <dbReference type="Proteomes" id="UP000304880"/>
    </source>
</evidence>
<evidence type="ECO:0000313" key="1">
    <source>
        <dbReference type="EMBL" id="TNH39629.1"/>
    </source>
</evidence>
<accession>A0A5C4R6R2</accession>
<dbReference type="EMBL" id="VDDC01000014">
    <property type="protein sequence ID" value="TNH39629.1"/>
    <property type="molecule type" value="Genomic_DNA"/>
</dbReference>
<sequence length="82" mass="9070">MTHATLTLEDGPELSGEIVDTGGDYIRIRTTTEMTQDQLAQYAEGLIEIGGKMQKVMLESAIPLPDDEEVIELTMRRFTPSA</sequence>
<proteinExistence type="predicted"/>
<protein>
    <submittedName>
        <fullName evidence="1">DUF3237 domain-containing protein</fullName>
    </submittedName>
</protein>
<gene>
    <name evidence="1" type="ORF">FHD67_09350</name>
</gene>
<reference evidence="1 2" key="1">
    <citation type="submission" date="2019-06" db="EMBL/GenBank/DDBJ databases">
        <authorList>
            <person name="Li J."/>
        </authorList>
    </citation>
    <scope>NUCLEOTIDE SEQUENCE [LARGE SCALE GENOMIC DNA]</scope>
    <source>
        <strain evidence="1 2">CGMCC 1.8012</strain>
    </source>
</reference>
<dbReference type="Proteomes" id="UP000304880">
    <property type="component" value="Unassembled WGS sequence"/>
</dbReference>
<dbReference type="RefSeq" id="WP_139598535.1">
    <property type="nucleotide sequence ID" value="NZ_VDDC01000014.1"/>
</dbReference>
<organism evidence="1 2">
    <name type="scientific">Paracoccus haeundaensis</name>
    <dbReference type="NCBI Taxonomy" id="225362"/>
    <lineage>
        <taxon>Bacteria</taxon>
        <taxon>Pseudomonadati</taxon>
        <taxon>Pseudomonadota</taxon>
        <taxon>Alphaproteobacteria</taxon>
        <taxon>Rhodobacterales</taxon>
        <taxon>Paracoccaceae</taxon>
        <taxon>Paracoccus</taxon>
    </lineage>
</organism>